<protein>
    <submittedName>
        <fullName evidence="10">AI-2E family transporter</fullName>
    </submittedName>
</protein>
<evidence type="ECO:0000256" key="7">
    <source>
        <dbReference type="ARBA" id="ARBA00023136"/>
    </source>
</evidence>
<gene>
    <name evidence="10" type="ORF">GCM10009809_25290</name>
</gene>
<evidence type="ECO:0000313" key="11">
    <source>
        <dbReference type="Proteomes" id="UP001501138"/>
    </source>
</evidence>
<evidence type="ECO:0000256" key="9">
    <source>
        <dbReference type="SAM" id="Phobius"/>
    </source>
</evidence>
<proteinExistence type="inferred from homology"/>
<organism evidence="10 11">
    <name type="scientific">Isoptericola hypogeus</name>
    <dbReference type="NCBI Taxonomy" id="300179"/>
    <lineage>
        <taxon>Bacteria</taxon>
        <taxon>Bacillati</taxon>
        <taxon>Actinomycetota</taxon>
        <taxon>Actinomycetes</taxon>
        <taxon>Micrococcales</taxon>
        <taxon>Promicromonosporaceae</taxon>
        <taxon>Isoptericola</taxon>
    </lineage>
</organism>
<evidence type="ECO:0000256" key="4">
    <source>
        <dbReference type="ARBA" id="ARBA00022475"/>
    </source>
</evidence>
<keyword evidence="4" id="KW-1003">Cell membrane</keyword>
<feature type="transmembrane region" description="Helical" evidence="9">
    <location>
        <begin position="145"/>
        <end position="178"/>
    </location>
</feature>
<keyword evidence="5 9" id="KW-0812">Transmembrane</keyword>
<keyword evidence="11" id="KW-1185">Reference proteome</keyword>
<feature type="transmembrane region" description="Helical" evidence="9">
    <location>
        <begin position="46"/>
        <end position="64"/>
    </location>
</feature>
<dbReference type="PANTHER" id="PTHR21716:SF53">
    <property type="entry name" value="PERMEASE PERM-RELATED"/>
    <property type="match status" value="1"/>
</dbReference>
<evidence type="ECO:0000313" key="10">
    <source>
        <dbReference type="EMBL" id="GAA1728644.1"/>
    </source>
</evidence>
<sequence>MDPAPTPSPPATIAGWERAGRRAWAFVGIVLASLAVYVGLSLLSGIVVPLIVAVVVGALFAPLVDRLARRMPRAVGAGIVLLALLALAAVVIGLAIDGVVDQADEIGEQLARGFDEAIGWFQGLGVGGLDAGRATEGTQELGTSLIGGLAAGIGSVFSSTAAFVVGLFVGVFLLYFVLADWHELSAWTARHLGVPRTVGTDLVEDTTWALRQYFLALSITSLVVSALVGITAAVLGLPLALTIAVVTFVTSYVPFLGAILSGAFAVLIALGSGGLTDAVVMLAVVLIAQNAVQTLLQTKLTQGRLQMHPIVILGSTIAGAAAFGLLGAALSTPVVAIVVKAVERLRGAPDANPGTEPDGAGHDPAPAGA</sequence>
<feature type="region of interest" description="Disordered" evidence="8">
    <location>
        <begin position="348"/>
        <end position="369"/>
    </location>
</feature>
<evidence type="ECO:0000256" key="5">
    <source>
        <dbReference type="ARBA" id="ARBA00022692"/>
    </source>
</evidence>
<comment type="similarity">
    <text evidence="2">Belongs to the autoinducer-2 exporter (AI-2E) (TC 2.A.86) family.</text>
</comment>
<dbReference type="PANTHER" id="PTHR21716">
    <property type="entry name" value="TRANSMEMBRANE PROTEIN"/>
    <property type="match status" value="1"/>
</dbReference>
<feature type="transmembrane region" description="Helical" evidence="9">
    <location>
        <begin position="76"/>
        <end position="96"/>
    </location>
</feature>
<dbReference type="EMBL" id="BAAAPM010000005">
    <property type="protein sequence ID" value="GAA1728644.1"/>
    <property type="molecule type" value="Genomic_DNA"/>
</dbReference>
<evidence type="ECO:0000256" key="6">
    <source>
        <dbReference type="ARBA" id="ARBA00022989"/>
    </source>
</evidence>
<evidence type="ECO:0000256" key="3">
    <source>
        <dbReference type="ARBA" id="ARBA00022448"/>
    </source>
</evidence>
<evidence type="ECO:0000256" key="1">
    <source>
        <dbReference type="ARBA" id="ARBA00004651"/>
    </source>
</evidence>
<feature type="transmembrane region" description="Helical" evidence="9">
    <location>
        <begin position="213"/>
        <end position="246"/>
    </location>
</feature>
<dbReference type="RefSeq" id="WP_344248816.1">
    <property type="nucleotide sequence ID" value="NZ_BAAAPM010000005.1"/>
</dbReference>
<keyword evidence="3" id="KW-0813">Transport</keyword>
<dbReference type="InterPro" id="IPR002549">
    <property type="entry name" value="AI-2E-like"/>
</dbReference>
<comment type="caution">
    <text evidence="10">The sequence shown here is derived from an EMBL/GenBank/DDBJ whole genome shotgun (WGS) entry which is preliminary data.</text>
</comment>
<dbReference type="Proteomes" id="UP001501138">
    <property type="component" value="Unassembled WGS sequence"/>
</dbReference>
<accession>A0ABN2JIQ2</accession>
<name>A0ABN2JIQ2_9MICO</name>
<evidence type="ECO:0000256" key="8">
    <source>
        <dbReference type="SAM" id="MobiDB-lite"/>
    </source>
</evidence>
<evidence type="ECO:0000256" key="2">
    <source>
        <dbReference type="ARBA" id="ARBA00009773"/>
    </source>
</evidence>
<keyword evidence="7 9" id="KW-0472">Membrane</keyword>
<dbReference type="Pfam" id="PF01594">
    <property type="entry name" value="AI-2E_transport"/>
    <property type="match status" value="1"/>
</dbReference>
<feature type="transmembrane region" description="Helical" evidence="9">
    <location>
        <begin position="316"/>
        <end position="339"/>
    </location>
</feature>
<comment type="subcellular location">
    <subcellularLocation>
        <location evidence="1">Cell membrane</location>
        <topology evidence="1">Multi-pass membrane protein</topology>
    </subcellularLocation>
</comment>
<keyword evidence="6 9" id="KW-1133">Transmembrane helix</keyword>
<reference evidence="10 11" key="1">
    <citation type="journal article" date="2019" name="Int. J. Syst. Evol. Microbiol.">
        <title>The Global Catalogue of Microorganisms (GCM) 10K type strain sequencing project: providing services to taxonomists for standard genome sequencing and annotation.</title>
        <authorList>
            <consortium name="The Broad Institute Genomics Platform"/>
            <consortium name="The Broad Institute Genome Sequencing Center for Infectious Disease"/>
            <person name="Wu L."/>
            <person name="Ma J."/>
        </authorList>
    </citation>
    <scope>NUCLEOTIDE SEQUENCE [LARGE SCALE GENOMIC DNA]</scope>
    <source>
        <strain evidence="10 11">JCM 15589</strain>
    </source>
</reference>